<dbReference type="GO" id="GO:0003677">
    <property type="term" value="F:DNA binding"/>
    <property type="evidence" value="ECO:0007669"/>
    <property type="project" value="InterPro"/>
</dbReference>
<dbReference type="InterPro" id="IPR004437">
    <property type="entry name" value="ParB/RepB/Spo0J"/>
</dbReference>
<protein>
    <recommendedName>
        <fullName evidence="2">ParB-like N-terminal domain-containing protein</fullName>
    </recommendedName>
</protein>
<dbReference type="Gene3D" id="1.10.10.2830">
    <property type="match status" value="1"/>
</dbReference>
<evidence type="ECO:0000259" key="2">
    <source>
        <dbReference type="SMART" id="SM00470"/>
    </source>
</evidence>
<dbReference type="InterPro" id="IPR041468">
    <property type="entry name" value="HTH_ParB/Spo0J"/>
</dbReference>
<evidence type="ECO:0000313" key="3">
    <source>
        <dbReference type="EMBL" id="GAJ03850.1"/>
    </source>
</evidence>
<sequence>MAVEQIELELIQDNPYNPRKHYPQTKVREMAQSLREVGLRQVPEGRRVDGRVQLAYGHMRKRGFLANQKKDREHWETMPVDVKEISDQDMFHFSMEENLTRTDITPLEVARCIENFSGMFPEVLDEEIAKKHNMTAANVSNMKRVLRLPEKIQGKIDAGVISFTQGRELLTLEGLENAENLMSSAVGGLRTGNKAYGHANTVEGLQASIHGIISSHYPPLDK</sequence>
<comment type="caution">
    <text evidence="3">The sequence shown here is derived from an EMBL/GenBank/DDBJ whole genome shotgun (WGS) entry which is preliminary data.</text>
</comment>
<proteinExistence type="predicted"/>
<dbReference type="AlphaFoldDB" id="X1VCF1"/>
<gene>
    <name evidence="3" type="ORF">S12H4_51905</name>
</gene>
<feature type="domain" description="ParB-like N-terminal" evidence="2">
    <location>
        <begin position="4"/>
        <end position="99"/>
    </location>
</feature>
<dbReference type="GO" id="GO:0007059">
    <property type="term" value="P:chromosome segregation"/>
    <property type="evidence" value="ECO:0007669"/>
    <property type="project" value="UniProtKB-KW"/>
</dbReference>
<dbReference type="SMART" id="SM00470">
    <property type="entry name" value="ParB"/>
    <property type="match status" value="1"/>
</dbReference>
<feature type="non-terminal residue" evidence="3">
    <location>
        <position position="222"/>
    </location>
</feature>
<organism evidence="3">
    <name type="scientific">marine sediment metagenome</name>
    <dbReference type="NCBI Taxonomy" id="412755"/>
    <lineage>
        <taxon>unclassified sequences</taxon>
        <taxon>metagenomes</taxon>
        <taxon>ecological metagenomes</taxon>
    </lineage>
</organism>
<dbReference type="Pfam" id="PF17762">
    <property type="entry name" value="HTH_ParB"/>
    <property type="match status" value="1"/>
</dbReference>
<dbReference type="SUPFAM" id="SSF109709">
    <property type="entry name" value="KorB DNA-binding domain-like"/>
    <property type="match status" value="1"/>
</dbReference>
<dbReference type="PANTHER" id="PTHR33375:SF1">
    <property type="entry name" value="CHROMOSOME-PARTITIONING PROTEIN PARB-RELATED"/>
    <property type="match status" value="1"/>
</dbReference>
<dbReference type="SUPFAM" id="SSF110849">
    <property type="entry name" value="ParB/Sulfiredoxin"/>
    <property type="match status" value="1"/>
</dbReference>
<dbReference type="NCBIfam" id="TIGR00180">
    <property type="entry name" value="parB_part"/>
    <property type="match status" value="1"/>
</dbReference>
<dbReference type="InterPro" id="IPR003115">
    <property type="entry name" value="ParB_N"/>
</dbReference>
<dbReference type="PANTHER" id="PTHR33375">
    <property type="entry name" value="CHROMOSOME-PARTITIONING PROTEIN PARB-RELATED"/>
    <property type="match status" value="1"/>
</dbReference>
<dbReference type="InterPro" id="IPR036086">
    <property type="entry name" value="ParB/Sulfiredoxin_sf"/>
</dbReference>
<name>X1VCF1_9ZZZZ</name>
<dbReference type="EMBL" id="BARW01032856">
    <property type="protein sequence ID" value="GAJ03850.1"/>
    <property type="molecule type" value="Genomic_DNA"/>
</dbReference>
<keyword evidence="1" id="KW-0159">Chromosome partition</keyword>
<evidence type="ECO:0000256" key="1">
    <source>
        <dbReference type="ARBA" id="ARBA00022829"/>
    </source>
</evidence>
<dbReference type="Pfam" id="PF02195">
    <property type="entry name" value="ParB_N"/>
    <property type="match status" value="1"/>
</dbReference>
<dbReference type="GO" id="GO:0005694">
    <property type="term" value="C:chromosome"/>
    <property type="evidence" value="ECO:0007669"/>
    <property type="project" value="TreeGrafter"/>
</dbReference>
<accession>X1VCF1</accession>
<reference evidence="3" key="1">
    <citation type="journal article" date="2014" name="Front. Microbiol.">
        <title>High frequency of phylogenetically diverse reductive dehalogenase-homologous genes in deep subseafloor sedimentary metagenomes.</title>
        <authorList>
            <person name="Kawai M."/>
            <person name="Futagami T."/>
            <person name="Toyoda A."/>
            <person name="Takaki Y."/>
            <person name="Nishi S."/>
            <person name="Hori S."/>
            <person name="Arai W."/>
            <person name="Tsubouchi T."/>
            <person name="Morono Y."/>
            <person name="Uchiyama I."/>
            <person name="Ito T."/>
            <person name="Fujiyama A."/>
            <person name="Inagaki F."/>
            <person name="Takami H."/>
        </authorList>
    </citation>
    <scope>NUCLEOTIDE SEQUENCE</scope>
    <source>
        <strain evidence="3">Expedition CK06-06</strain>
    </source>
</reference>
<dbReference type="InterPro" id="IPR050336">
    <property type="entry name" value="Chromosome_partition/occlusion"/>
</dbReference>